<gene>
    <name evidence="2" type="ORF">GMD59_05110</name>
</gene>
<evidence type="ECO:0000313" key="2">
    <source>
        <dbReference type="EMBL" id="MTS26664.1"/>
    </source>
</evidence>
<proteinExistence type="predicted"/>
<dbReference type="EMBL" id="WMZU01000005">
    <property type="protein sequence ID" value="MTS26664.1"/>
    <property type="molecule type" value="Genomic_DNA"/>
</dbReference>
<sequence length="88" mass="10045">MENDGERKKVQHLQMEERGAIRVLKKQWPGARAIARKIGCIPSAVTNELRRGTPKRKIDRGRTLGYSAQRGEAVYEANLQACHIYLQK</sequence>
<evidence type="ECO:0000313" key="3">
    <source>
        <dbReference type="Proteomes" id="UP000472755"/>
    </source>
</evidence>
<name>A0A6L6LSF6_9FIRM</name>
<comment type="caution">
    <text evidence="2">The sequence shown here is derived from an EMBL/GenBank/DDBJ whole genome shotgun (WGS) entry which is preliminary data.</text>
</comment>
<organism evidence="2 3">
    <name type="scientific">Ruthenibacterium lactatiformans</name>
    <dbReference type="NCBI Taxonomy" id="1550024"/>
    <lineage>
        <taxon>Bacteria</taxon>
        <taxon>Bacillati</taxon>
        <taxon>Bacillota</taxon>
        <taxon>Clostridia</taxon>
        <taxon>Eubacteriales</taxon>
        <taxon>Oscillospiraceae</taxon>
        <taxon>Ruthenibacterium</taxon>
    </lineage>
</organism>
<protein>
    <submittedName>
        <fullName evidence="2">Helix-turn-helix domain-containing protein</fullName>
    </submittedName>
</protein>
<dbReference type="AlphaFoldDB" id="A0A6L6LSF6"/>
<accession>A0A6L6LSF6</accession>
<evidence type="ECO:0000259" key="1">
    <source>
        <dbReference type="Pfam" id="PF13936"/>
    </source>
</evidence>
<dbReference type="Proteomes" id="UP000472755">
    <property type="component" value="Unassembled WGS sequence"/>
</dbReference>
<feature type="domain" description="Transposase IS30-like HTH" evidence="1">
    <location>
        <begin position="10"/>
        <end position="52"/>
    </location>
</feature>
<reference evidence="2 3" key="1">
    <citation type="journal article" date="2019" name="Nat. Med.">
        <title>A library of human gut bacterial isolates paired with longitudinal multiomics data enables mechanistic microbiome research.</title>
        <authorList>
            <person name="Poyet M."/>
            <person name="Groussin M."/>
            <person name="Gibbons S.M."/>
            <person name="Avila-Pacheco J."/>
            <person name="Jiang X."/>
            <person name="Kearney S.M."/>
            <person name="Perrotta A.R."/>
            <person name="Berdy B."/>
            <person name="Zhao S."/>
            <person name="Lieberman T.D."/>
            <person name="Swanson P.K."/>
            <person name="Smith M."/>
            <person name="Roesemann S."/>
            <person name="Alexander J.E."/>
            <person name="Rich S.A."/>
            <person name="Livny J."/>
            <person name="Vlamakis H."/>
            <person name="Clish C."/>
            <person name="Bullock K."/>
            <person name="Deik A."/>
            <person name="Scott J."/>
            <person name="Pierce K.A."/>
            <person name="Xavier R.J."/>
            <person name="Alm E.J."/>
        </authorList>
    </citation>
    <scope>NUCLEOTIDE SEQUENCE [LARGE SCALE GENOMIC DNA]</scope>
    <source>
        <strain evidence="2 3">BIOML-A4</strain>
    </source>
</reference>
<dbReference type="InterPro" id="IPR025246">
    <property type="entry name" value="IS30-like_HTH"/>
</dbReference>
<dbReference type="Pfam" id="PF13936">
    <property type="entry name" value="HTH_38"/>
    <property type="match status" value="1"/>
</dbReference>
<dbReference type="Gene3D" id="1.10.10.60">
    <property type="entry name" value="Homeodomain-like"/>
    <property type="match status" value="1"/>
</dbReference>
<dbReference type="RefSeq" id="WP_082431932.1">
    <property type="nucleotide sequence ID" value="NZ_WMZN01000007.1"/>
</dbReference>